<gene>
    <name evidence="1" type="ORF">T265_01733</name>
</gene>
<name>A0A074ZYG0_OPIVI</name>
<dbReference type="GeneID" id="20315921"/>
<protein>
    <submittedName>
        <fullName evidence="1">Uncharacterized protein</fullName>
    </submittedName>
</protein>
<dbReference type="Proteomes" id="UP000054324">
    <property type="component" value="Unassembled WGS sequence"/>
</dbReference>
<evidence type="ECO:0000313" key="2">
    <source>
        <dbReference type="Proteomes" id="UP000054324"/>
    </source>
</evidence>
<dbReference type="KEGG" id="ovi:T265_01733"/>
<sequence length="149" mass="16301">MGFRAVMAKTSVSYLPTGSYSSWILMRSLICTETTKPPLCCLSDWCLYNPKILSGPCAASTQISTSEKETATNCTSHRQCIAFPGASKVVRTTAIETRGSTHALLHSGLTRGQDADTELFSNHFTTDFFRAPGNPYCSLDDNVKNLYSE</sequence>
<dbReference type="RefSeq" id="XP_009164087.1">
    <property type="nucleotide sequence ID" value="XM_009165823.1"/>
</dbReference>
<reference evidence="1 2" key="1">
    <citation type="submission" date="2013-11" db="EMBL/GenBank/DDBJ databases">
        <title>Opisthorchis viverrini - life in the bile duct.</title>
        <authorList>
            <person name="Young N.D."/>
            <person name="Nagarajan N."/>
            <person name="Lin S.J."/>
            <person name="Korhonen P.K."/>
            <person name="Jex A.R."/>
            <person name="Hall R.S."/>
            <person name="Safavi-Hemami H."/>
            <person name="Kaewkong W."/>
            <person name="Bertrand D."/>
            <person name="Gao S."/>
            <person name="Seet Q."/>
            <person name="Wongkham S."/>
            <person name="Teh B.T."/>
            <person name="Wongkham C."/>
            <person name="Intapan P.M."/>
            <person name="Maleewong W."/>
            <person name="Yang X."/>
            <person name="Hu M."/>
            <person name="Wang Z."/>
            <person name="Hofmann A."/>
            <person name="Sternberg P.W."/>
            <person name="Tan P."/>
            <person name="Wang J."/>
            <person name="Gasser R.B."/>
        </authorList>
    </citation>
    <scope>NUCLEOTIDE SEQUENCE [LARGE SCALE GENOMIC DNA]</scope>
</reference>
<dbReference type="EMBL" id="KL596637">
    <property type="protein sequence ID" value="KER32111.1"/>
    <property type="molecule type" value="Genomic_DNA"/>
</dbReference>
<dbReference type="AlphaFoldDB" id="A0A074ZYG0"/>
<evidence type="ECO:0000313" key="1">
    <source>
        <dbReference type="EMBL" id="KER32111.1"/>
    </source>
</evidence>
<accession>A0A074ZYG0</accession>
<keyword evidence="2" id="KW-1185">Reference proteome</keyword>
<dbReference type="CTD" id="20315921"/>
<organism evidence="1 2">
    <name type="scientific">Opisthorchis viverrini</name>
    <name type="common">Southeast Asian liver fluke</name>
    <dbReference type="NCBI Taxonomy" id="6198"/>
    <lineage>
        <taxon>Eukaryota</taxon>
        <taxon>Metazoa</taxon>
        <taxon>Spiralia</taxon>
        <taxon>Lophotrochozoa</taxon>
        <taxon>Platyhelminthes</taxon>
        <taxon>Trematoda</taxon>
        <taxon>Digenea</taxon>
        <taxon>Opisthorchiida</taxon>
        <taxon>Opisthorchiata</taxon>
        <taxon>Opisthorchiidae</taxon>
        <taxon>Opisthorchis</taxon>
    </lineage>
</organism>
<proteinExistence type="predicted"/>